<name>A0A4P9XBV7_9FUNG</name>
<proteinExistence type="predicted"/>
<feature type="transmembrane region" description="Helical" evidence="5">
    <location>
        <begin position="79"/>
        <end position="97"/>
    </location>
</feature>
<dbReference type="Gene3D" id="1.20.1250.20">
    <property type="entry name" value="MFS general substrate transporter like domains"/>
    <property type="match status" value="1"/>
</dbReference>
<feature type="transmembrane region" description="Helical" evidence="5">
    <location>
        <begin position="323"/>
        <end position="341"/>
    </location>
</feature>
<sequence length="446" mass="49105">LRMLITTSSGFFTDSMDGFVSGQAIHMIFLFTVPPVIPSAFGATYSKYYTVVRIATLWGSLLGNLIFGYIGDRFGRKKMYGTELIVIVISTFGMSFSASSPRAVNIVAVVMIWRFLFAIGIGGDVPTSTVIAAESAPTDSRGLYVVTLYTAQATGAIVGGCLTMVALSIAHYAIDRDNLTIDIVWRAIMMCVTVPSLLTIWLRLALGRQAPLGDTPPPQLRHGPAPFPADFSFWTYLSHFRHPRNRNILLAVMSSSFLLGFSICAMDYIPELLLEHIGWDYNTEYLWTNLWYRALGYTVFSIPYALGFPLTLMTIDRVGRRPIQVGGFMLLCFCYMLWAVGWDVFTTNKVVGIVLYCFTMFFFNFGPNATGFIIPAEIFPEHLRCTSAGLVSAVGKLGTLVGALVVRAMFAQSPQMTMATFGLALLIGAIVSLSIPETAQRSLEEL</sequence>
<keyword evidence="4 5" id="KW-0472">Membrane</keyword>
<dbReference type="PROSITE" id="PS00216">
    <property type="entry name" value="SUGAR_TRANSPORT_1"/>
    <property type="match status" value="1"/>
</dbReference>
<evidence type="ECO:0000256" key="5">
    <source>
        <dbReference type="SAM" id="Phobius"/>
    </source>
</evidence>
<dbReference type="AlphaFoldDB" id="A0A4P9XBV7"/>
<feature type="transmembrane region" description="Helical" evidence="5">
    <location>
        <begin position="103"/>
        <end position="122"/>
    </location>
</feature>
<dbReference type="STRING" id="1555241.A0A4P9XBV7"/>
<dbReference type="GO" id="GO:0022857">
    <property type="term" value="F:transmembrane transporter activity"/>
    <property type="evidence" value="ECO:0007669"/>
    <property type="project" value="InterPro"/>
</dbReference>
<dbReference type="PANTHER" id="PTHR24064">
    <property type="entry name" value="SOLUTE CARRIER FAMILY 22 MEMBER"/>
    <property type="match status" value="1"/>
</dbReference>
<dbReference type="Pfam" id="PF07690">
    <property type="entry name" value="MFS_1"/>
    <property type="match status" value="1"/>
</dbReference>
<dbReference type="OrthoDB" id="433512at2759"/>
<keyword evidence="8" id="KW-1185">Reference proteome</keyword>
<feature type="domain" description="Major facilitator superfamily (MFS) profile" evidence="6">
    <location>
        <begin position="3"/>
        <end position="440"/>
    </location>
</feature>
<feature type="transmembrane region" description="Helical" evidence="5">
    <location>
        <begin position="143"/>
        <end position="171"/>
    </location>
</feature>
<dbReference type="PROSITE" id="PS50850">
    <property type="entry name" value="MFS"/>
    <property type="match status" value="1"/>
</dbReference>
<evidence type="ECO:0000256" key="3">
    <source>
        <dbReference type="ARBA" id="ARBA00022989"/>
    </source>
</evidence>
<protein>
    <recommendedName>
        <fullName evidence="6">Major facilitator superfamily (MFS) profile domain-containing protein</fullName>
    </recommendedName>
</protein>
<dbReference type="EMBL" id="ML014133">
    <property type="protein sequence ID" value="RKP02898.1"/>
    <property type="molecule type" value="Genomic_DNA"/>
</dbReference>
<dbReference type="GO" id="GO:0016020">
    <property type="term" value="C:membrane"/>
    <property type="evidence" value="ECO:0007669"/>
    <property type="project" value="UniProtKB-SubCell"/>
</dbReference>
<feature type="non-terminal residue" evidence="7">
    <location>
        <position position="1"/>
    </location>
</feature>
<reference evidence="8" key="1">
    <citation type="journal article" date="2018" name="Nat. Microbiol.">
        <title>Leveraging single-cell genomics to expand the fungal tree of life.</title>
        <authorList>
            <person name="Ahrendt S.R."/>
            <person name="Quandt C.A."/>
            <person name="Ciobanu D."/>
            <person name="Clum A."/>
            <person name="Salamov A."/>
            <person name="Andreopoulos B."/>
            <person name="Cheng J.F."/>
            <person name="Woyke T."/>
            <person name="Pelin A."/>
            <person name="Henrissat B."/>
            <person name="Reynolds N.K."/>
            <person name="Benny G.L."/>
            <person name="Smith M.E."/>
            <person name="James T.Y."/>
            <person name="Grigoriev I.V."/>
        </authorList>
    </citation>
    <scope>NUCLEOTIDE SEQUENCE [LARGE SCALE GENOMIC DNA]</scope>
    <source>
        <strain evidence="8">ATCC 52028</strain>
    </source>
</reference>
<feature type="transmembrane region" description="Helical" evidence="5">
    <location>
        <begin position="290"/>
        <end position="311"/>
    </location>
</feature>
<evidence type="ECO:0000256" key="1">
    <source>
        <dbReference type="ARBA" id="ARBA00004141"/>
    </source>
</evidence>
<dbReference type="Proteomes" id="UP000274922">
    <property type="component" value="Unassembled WGS sequence"/>
</dbReference>
<feature type="transmembrane region" description="Helical" evidence="5">
    <location>
        <begin position="388"/>
        <end position="410"/>
    </location>
</feature>
<feature type="non-terminal residue" evidence="7">
    <location>
        <position position="446"/>
    </location>
</feature>
<dbReference type="InterPro" id="IPR036259">
    <property type="entry name" value="MFS_trans_sf"/>
</dbReference>
<evidence type="ECO:0000256" key="2">
    <source>
        <dbReference type="ARBA" id="ARBA00022692"/>
    </source>
</evidence>
<comment type="subcellular location">
    <subcellularLocation>
        <location evidence="1">Membrane</location>
        <topology evidence="1">Multi-pass membrane protein</topology>
    </subcellularLocation>
</comment>
<dbReference type="InterPro" id="IPR011701">
    <property type="entry name" value="MFS"/>
</dbReference>
<evidence type="ECO:0000259" key="6">
    <source>
        <dbReference type="PROSITE" id="PS50850"/>
    </source>
</evidence>
<feature type="transmembrane region" description="Helical" evidence="5">
    <location>
        <begin position="416"/>
        <end position="435"/>
    </location>
</feature>
<evidence type="ECO:0000313" key="8">
    <source>
        <dbReference type="Proteomes" id="UP000274922"/>
    </source>
</evidence>
<evidence type="ECO:0000256" key="4">
    <source>
        <dbReference type="ARBA" id="ARBA00023136"/>
    </source>
</evidence>
<keyword evidence="2 5" id="KW-0812">Transmembrane</keyword>
<dbReference type="InterPro" id="IPR020846">
    <property type="entry name" value="MFS_dom"/>
</dbReference>
<feature type="transmembrane region" description="Helical" evidence="5">
    <location>
        <begin position="48"/>
        <end position="67"/>
    </location>
</feature>
<feature type="transmembrane region" description="Helical" evidence="5">
    <location>
        <begin position="248"/>
        <end position="270"/>
    </location>
</feature>
<organism evidence="7 8">
    <name type="scientific">Caulochytrium protostelioides</name>
    <dbReference type="NCBI Taxonomy" id="1555241"/>
    <lineage>
        <taxon>Eukaryota</taxon>
        <taxon>Fungi</taxon>
        <taxon>Fungi incertae sedis</taxon>
        <taxon>Chytridiomycota</taxon>
        <taxon>Chytridiomycota incertae sedis</taxon>
        <taxon>Chytridiomycetes</taxon>
        <taxon>Caulochytriales</taxon>
        <taxon>Caulochytriaceae</taxon>
        <taxon>Caulochytrium</taxon>
    </lineage>
</organism>
<keyword evidence="3 5" id="KW-1133">Transmembrane helix</keyword>
<evidence type="ECO:0000313" key="7">
    <source>
        <dbReference type="EMBL" id="RKP02898.1"/>
    </source>
</evidence>
<feature type="transmembrane region" description="Helical" evidence="5">
    <location>
        <begin position="353"/>
        <end position="376"/>
    </location>
</feature>
<dbReference type="InterPro" id="IPR005829">
    <property type="entry name" value="Sugar_transporter_CS"/>
</dbReference>
<accession>A0A4P9XBV7</accession>
<dbReference type="SUPFAM" id="SSF103473">
    <property type="entry name" value="MFS general substrate transporter"/>
    <property type="match status" value="1"/>
</dbReference>
<gene>
    <name evidence="7" type="ORF">CXG81DRAFT_2770</name>
</gene>